<feature type="domain" description="DM2" evidence="2">
    <location>
        <begin position="195"/>
        <end position="272"/>
    </location>
</feature>
<evidence type="ECO:0000313" key="3">
    <source>
        <dbReference type="EMBL" id="EGG08008.1"/>
    </source>
</evidence>
<evidence type="ECO:0000313" key="4">
    <source>
        <dbReference type="Proteomes" id="UP000001072"/>
    </source>
</evidence>
<dbReference type="KEGG" id="mlr:MELLADRAFT_77485"/>
<reference evidence="4" key="1">
    <citation type="journal article" date="2011" name="Proc. Natl. Acad. Sci. U.S.A.">
        <title>Obligate biotrophy features unraveled by the genomic analysis of rust fungi.</title>
        <authorList>
            <person name="Duplessis S."/>
            <person name="Cuomo C.A."/>
            <person name="Lin Y.-C."/>
            <person name="Aerts A."/>
            <person name="Tisserant E."/>
            <person name="Veneault-Fourrey C."/>
            <person name="Joly D.L."/>
            <person name="Hacquard S."/>
            <person name="Amselem J."/>
            <person name="Cantarel B.L."/>
            <person name="Chiu R."/>
            <person name="Coutinho P.M."/>
            <person name="Feau N."/>
            <person name="Field M."/>
            <person name="Frey P."/>
            <person name="Gelhaye E."/>
            <person name="Goldberg J."/>
            <person name="Grabherr M.G."/>
            <person name="Kodira C.D."/>
            <person name="Kohler A."/>
            <person name="Kuees U."/>
            <person name="Lindquist E.A."/>
            <person name="Lucas S.M."/>
            <person name="Mago R."/>
            <person name="Mauceli E."/>
            <person name="Morin E."/>
            <person name="Murat C."/>
            <person name="Pangilinan J.L."/>
            <person name="Park R."/>
            <person name="Pearson M."/>
            <person name="Quesneville H."/>
            <person name="Rouhier N."/>
            <person name="Sakthikumar S."/>
            <person name="Salamov A.A."/>
            <person name="Schmutz J."/>
            <person name="Selles B."/>
            <person name="Shapiro H."/>
            <person name="Tanguay P."/>
            <person name="Tuskan G.A."/>
            <person name="Henrissat B."/>
            <person name="Van de Peer Y."/>
            <person name="Rouze P."/>
            <person name="Ellis J.G."/>
            <person name="Dodds P.N."/>
            <person name="Schein J.E."/>
            <person name="Zhong S."/>
            <person name="Hamelin R.C."/>
            <person name="Grigoriev I.V."/>
            <person name="Szabo L.J."/>
            <person name="Martin F."/>
        </authorList>
    </citation>
    <scope>NUCLEOTIDE SEQUENCE [LARGE SCALE GENOMIC DNA]</scope>
    <source>
        <strain evidence="4">98AG31 / pathotype 3-4-7</strain>
    </source>
</reference>
<dbReference type="eggNOG" id="KOG1946">
    <property type="taxonomic scope" value="Eukaryota"/>
</dbReference>
<dbReference type="OrthoDB" id="10251073at2759"/>
<dbReference type="InParanoid" id="F4RI86"/>
<dbReference type="SMART" id="SM00151">
    <property type="entry name" value="SWIB"/>
    <property type="match status" value="1"/>
</dbReference>
<proteinExistence type="predicted"/>
<sequence length="304" mass="33478">MSLPSTLAIEVRSYLNQPDVDLQLVSAKQIRRHLTTIFPSLDTKLYKTEIDGISIPIFHEVQREIAEGQNGIKKEEAEEEELPLTPNSAPALGPDSYGLSLPSGGIPGGNQRSQSQSQEVLSYSIPRSSQPIKPSSKSKPTPIKSQSRKRKSAAFVESEDDEPKPKLNEGSKPKKPRKPRAPKSESAEPNSSNKGIHKEMNCSPALGDLIGVLTCSRPQVVKKIWEHIKANDLQDPKDKRQIICDEKMKAVFNVKTVHMFTMNKLLGDHLWADEEVLKPKDEPAPSASFQSITPGSSQIVSTSS</sequence>
<dbReference type="CDD" id="cd10567">
    <property type="entry name" value="SWIB-MDM2_like"/>
    <property type="match status" value="1"/>
</dbReference>
<protein>
    <recommendedName>
        <fullName evidence="2">DM2 domain-containing protein</fullName>
    </recommendedName>
</protein>
<dbReference type="RefSeq" id="XP_007408773.1">
    <property type="nucleotide sequence ID" value="XM_007408711.1"/>
</dbReference>
<gene>
    <name evidence="3" type="ORF">MELLADRAFT_77485</name>
</gene>
<dbReference type="EMBL" id="GL883102">
    <property type="protein sequence ID" value="EGG08008.1"/>
    <property type="molecule type" value="Genomic_DNA"/>
</dbReference>
<name>F4RI86_MELLP</name>
<dbReference type="GeneID" id="18932951"/>
<feature type="compositionally biased region" description="Polar residues" evidence="1">
    <location>
        <begin position="110"/>
        <end position="121"/>
    </location>
</feature>
<dbReference type="InterPro" id="IPR019835">
    <property type="entry name" value="SWIB_domain"/>
</dbReference>
<dbReference type="PROSITE" id="PS51925">
    <property type="entry name" value="SWIB_MDM2"/>
    <property type="match status" value="1"/>
</dbReference>
<feature type="region of interest" description="Disordered" evidence="1">
    <location>
        <begin position="277"/>
        <end position="304"/>
    </location>
</feature>
<accession>F4RI86</accession>
<dbReference type="Pfam" id="PF02201">
    <property type="entry name" value="SWIB"/>
    <property type="match status" value="1"/>
</dbReference>
<dbReference type="VEuPathDB" id="FungiDB:MELLADRAFT_77485"/>
<feature type="compositionally biased region" description="Polar residues" evidence="1">
    <location>
        <begin position="287"/>
        <end position="304"/>
    </location>
</feature>
<dbReference type="Proteomes" id="UP000001072">
    <property type="component" value="Unassembled WGS sequence"/>
</dbReference>
<feature type="compositionally biased region" description="Basic and acidic residues" evidence="1">
    <location>
        <begin position="163"/>
        <end position="172"/>
    </location>
</feature>
<dbReference type="PANTHER" id="PTHR13844">
    <property type="entry name" value="SWI/SNF-RELATED MATRIX-ASSOCIATED ACTIN-DEPENDENT REGULATOR OF CHROMATIN SUBFAMILY D"/>
    <property type="match status" value="1"/>
</dbReference>
<evidence type="ECO:0000259" key="2">
    <source>
        <dbReference type="PROSITE" id="PS51925"/>
    </source>
</evidence>
<feature type="region of interest" description="Disordered" evidence="1">
    <location>
        <begin position="75"/>
        <end position="200"/>
    </location>
</feature>
<evidence type="ECO:0000256" key="1">
    <source>
        <dbReference type="SAM" id="MobiDB-lite"/>
    </source>
</evidence>
<dbReference type="STRING" id="747676.F4RI86"/>
<dbReference type="SUPFAM" id="SSF47592">
    <property type="entry name" value="SWIB/MDM2 domain"/>
    <property type="match status" value="1"/>
</dbReference>
<keyword evidence="4" id="KW-1185">Reference proteome</keyword>
<feature type="compositionally biased region" description="Low complexity" evidence="1">
    <location>
        <begin position="124"/>
        <end position="145"/>
    </location>
</feature>
<dbReference type="Gene3D" id="1.10.245.10">
    <property type="entry name" value="SWIB/MDM2 domain"/>
    <property type="match status" value="1"/>
</dbReference>
<dbReference type="AlphaFoldDB" id="F4RI86"/>
<dbReference type="HOGENOM" id="CLU_046065_1_1_1"/>
<dbReference type="InterPro" id="IPR036885">
    <property type="entry name" value="SWIB_MDM2_dom_sf"/>
</dbReference>
<dbReference type="InterPro" id="IPR003121">
    <property type="entry name" value="SWIB_MDM2_domain"/>
</dbReference>
<organism evidence="4">
    <name type="scientific">Melampsora larici-populina (strain 98AG31 / pathotype 3-4-7)</name>
    <name type="common">Poplar leaf rust fungus</name>
    <dbReference type="NCBI Taxonomy" id="747676"/>
    <lineage>
        <taxon>Eukaryota</taxon>
        <taxon>Fungi</taxon>
        <taxon>Dikarya</taxon>
        <taxon>Basidiomycota</taxon>
        <taxon>Pucciniomycotina</taxon>
        <taxon>Pucciniomycetes</taxon>
        <taxon>Pucciniales</taxon>
        <taxon>Melampsoraceae</taxon>
        <taxon>Melampsora</taxon>
    </lineage>
</organism>